<comment type="caution">
    <text evidence="1">The sequence shown here is derived from an EMBL/GenBank/DDBJ whole genome shotgun (WGS) entry which is preliminary data.</text>
</comment>
<proteinExistence type="predicted"/>
<dbReference type="Proteomes" id="UP000429523">
    <property type="component" value="Unassembled WGS sequence"/>
</dbReference>
<evidence type="ECO:0000313" key="2">
    <source>
        <dbReference type="Proteomes" id="UP000429523"/>
    </source>
</evidence>
<sequence length="94" mass="10161">MGNVKQAAKNALAYAKRKGLITDAVDAGERFLHTKAIKPEHHDLIATVREGVRVRFGVGVASKRKGKFAKGSPEMKAKMAALRARRKSGGSFTL</sequence>
<evidence type="ECO:0000313" key="1">
    <source>
        <dbReference type="EMBL" id="KAE8919687.1"/>
    </source>
</evidence>
<dbReference type="AlphaFoldDB" id="A0A6A3DJ12"/>
<gene>
    <name evidence="1" type="ORF">PF009_g30010</name>
</gene>
<organism evidence="1 2">
    <name type="scientific">Phytophthora fragariae</name>
    <dbReference type="NCBI Taxonomy" id="53985"/>
    <lineage>
        <taxon>Eukaryota</taxon>
        <taxon>Sar</taxon>
        <taxon>Stramenopiles</taxon>
        <taxon>Oomycota</taxon>
        <taxon>Peronosporomycetes</taxon>
        <taxon>Peronosporales</taxon>
        <taxon>Peronosporaceae</taxon>
        <taxon>Phytophthora</taxon>
    </lineage>
</organism>
<reference evidence="1 2" key="1">
    <citation type="submission" date="2018-08" db="EMBL/GenBank/DDBJ databases">
        <title>Genomic investigation of the strawberry pathogen Phytophthora fragariae indicates pathogenicity is determined by transcriptional variation in three key races.</title>
        <authorList>
            <person name="Adams T.M."/>
            <person name="Armitage A.D."/>
            <person name="Sobczyk M.K."/>
            <person name="Bates H.J."/>
            <person name="Dunwell J.M."/>
            <person name="Nellist C.F."/>
            <person name="Harrison R.J."/>
        </authorList>
    </citation>
    <scope>NUCLEOTIDE SEQUENCE [LARGE SCALE GENOMIC DNA]</scope>
    <source>
        <strain evidence="1 2">NOV-9</strain>
    </source>
</reference>
<dbReference type="EMBL" id="QXGF01004501">
    <property type="protein sequence ID" value="KAE8919687.1"/>
    <property type="molecule type" value="Genomic_DNA"/>
</dbReference>
<accession>A0A6A3DJ12</accession>
<protein>
    <submittedName>
        <fullName evidence="1">Uncharacterized protein</fullName>
    </submittedName>
</protein>
<name>A0A6A3DJ12_9STRA</name>